<dbReference type="Pfam" id="PF00656">
    <property type="entry name" value="Peptidase_C14"/>
    <property type="match status" value="1"/>
</dbReference>
<evidence type="ECO:0000313" key="4">
    <source>
        <dbReference type="Proteomes" id="UP001242480"/>
    </source>
</evidence>
<dbReference type="InterPro" id="IPR001309">
    <property type="entry name" value="Pept_C14_p20"/>
</dbReference>
<dbReference type="SUPFAM" id="SSF52129">
    <property type="entry name" value="Caspase-like"/>
    <property type="match status" value="1"/>
</dbReference>
<dbReference type="PROSITE" id="PS50208">
    <property type="entry name" value="CASPASE_P20"/>
    <property type="match status" value="1"/>
</dbReference>
<dbReference type="EMBL" id="JAUSVX010000030">
    <property type="protein sequence ID" value="MDQ0475123.1"/>
    <property type="molecule type" value="Genomic_DNA"/>
</dbReference>
<gene>
    <name evidence="3" type="ORF">QO011_008165</name>
</gene>
<keyword evidence="4" id="KW-1185">Reference proteome</keyword>
<proteinExistence type="predicted"/>
<feature type="domain" description="Caspase family p20" evidence="2">
    <location>
        <begin position="27"/>
        <end position="157"/>
    </location>
</feature>
<dbReference type="InterPro" id="IPR029030">
    <property type="entry name" value="Caspase-like_dom_sf"/>
</dbReference>
<dbReference type="InterPro" id="IPR052039">
    <property type="entry name" value="Caspase-related_regulators"/>
</dbReference>
<comment type="caution">
    <text evidence="3">The sequence shown here is derived from an EMBL/GenBank/DDBJ whole genome shotgun (WGS) entry which is preliminary data.</text>
</comment>
<dbReference type="PANTHER" id="PTHR22576:SF37">
    <property type="entry name" value="MUCOSA-ASSOCIATED LYMPHOID TISSUE LYMPHOMA TRANSLOCATION PROTEIN 1"/>
    <property type="match status" value="1"/>
</dbReference>
<dbReference type="RefSeq" id="WP_307285893.1">
    <property type="nucleotide sequence ID" value="NZ_JAUSVX010000030.1"/>
</dbReference>
<dbReference type="InterPro" id="IPR011600">
    <property type="entry name" value="Pept_C14_caspase"/>
</dbReference>
<reference evidence="3 4" key="1">
    <citation type="submission" date="2023-07" db="EMBL/GenBank/DDBJ databases">
        <title>Genomic Encyclopedia of Type Strains, Phase IV (KMG-IV): sequencing the most valuable type-strain genomes for metagenomic binning, comparative biology and taxonomic classification.</title>
        <authorList>
            <person name="Goeker M."/>
        </authorList>
    </citation>
    <scope>NUCLEOTIDE SEQUENCE [LARGE SCALE GENOMIC DNA]</scope>
    <source>
        <strain evidence="3 4">DSM 19619</strain>
    </source>
</reference>
<dbReference type="Proteomes" id="UP001242480">
    <property type="component" value="Unassembled WGS sequence"/>
</dbReference>
<evidence type="ECO:0000313" key="3">
    <source>
        <dbReference type="EMBL" id="MDQ0475123.1"/>
    </source>
</evidence>
<evidence type="ECO:0000259" key="2">
    <source>
        <dbReference type="PROSITE" id="PS50208"/>
    </source>
</evidence>
<name>A0ABU0JP08_9HYPH</name>
<feature type="region of interest" description="Disordered" evidence="1">
    <location>
        <begin position="259"/>
        <end position="279"/>
    </location>
</feature>
<sequence length="450" mass="48554">MEIIMGIRLRAILALILIFSPCAAFADKRVALLIGNSSYSAVAKLVNPPNDVAAMKQAFEAAGFDKVTPAVDLGHDDFIKALRSFEDDAQDSDVAVVYYSGHGLEMNGENYLIPVDAQLHADRDVEDEAISLERVLHAVSGARRLKLVILDACRNNPFSASMKRSAGTRSLDRGLGRVEPEGSDTLVAFAAKAGTVALDGDGQNSPFAVGLAKHLFEPGVDIRLALGRVRDEVLGATRRQQEPFTYGSLGGDAVALSKVDPGPEAPKPAADVPTPPVAERRDACADAATHWQQAQKFDRIDLYQRHLALFGQCAFADFAKARIEELQRAAAAPPPPPDAARLALATADFTGTWSNGTAPIRIKQNGDSISFRYLAGQFDHRFVGRIVAPGEVEGQYSPRLNRATGCRTSLEVHLKMDSPRTFTLTWRALDSNCDLKAGQTGQDPGFTKFD</sequence>
<organism evidence="3 4">
    <name type="scientific">Labrys wisconsinensis</name>
    <dbReference type="NCBI Taxonomy" id="425677"/>
    <lineage>
        <taxon>Bacteria</taxon>
        <taxon>Pseudomonadati</taxon>
        <taxon>Pseudomonadota</taxon>
        <taxon>Alphaproteobacteria</taxon>
        <taxon>Hyphomicrobiales</taxon>
        <taxon>Xanthobacteraceae</taxon>
        <taxon>Labrys</taxon>
    </lineage>
</organism>
<dbReference type="Gene3D" id="3.40.50.1460">
    <property type="match status" value="1"/>
</dbReference>
<evidence type="ECO:0000256" key="1">
    <source>
        <dbReference type="SAM" id="MobiDB-lite"/>
    </source>
</evidence>
<protein>
    <recommendedName>
        <fullName evidence="2">Caspase family p20 domain-containing protein</fullName>
    </recommendedName>
</protein>
<dbReference type="PANTHER" id="PTHR22576">
    <property type="entry name" value="MUCOSA ASSOCIATED LYMPHOID TISSUE LYMPHOMA TRANSLOCATION PROTEIN 1/PARACASPASE"/>
    <property type="match status" value="1"/>
</dbReference>
<accession>A0ABU0JP08</accession>